<evidence type="ECO:0000256" key="5">
    <source>
        <dbReference type="ARBA" id="ARBA00023136"/>
    </source>
</evidence>
<dbReference type="InterPro" id="IPR017039">
    <property type="entry name" value="Virul_fac_BrkB"/>
</dbReference>
<dbReference type="AlphaFoldDB" id="A0A6I3IWP3"/>
<dbReference type="PANTHER" id="PTHR30213">
    <property type="entry name" value="INNER MEMBRANE PROTEIN YHJD"/>
    <property type="match status" value="1"/>
</dbReference>
<dbReference type="RefSeq" id="WP_154612768.1">
    <property type="nucleotide sequence ID" value="NZ_CP053660.1"/>
</dbReference>
<dbReference type="EMBL" id="WLCI01000001">
    <property type="protein sequence ID" value="MTB93477.1"/>
    <property type="molecule type" value="Genomic_DNA"/>
</dbReference>
<dbReference type="Proteomes" id="UP000433406">
    <property type="component" value="Unassembled WGS sequence"/>
</dbReference>
<dbReference type="PIRSF" id="PIRSF035875">
    <property type="entry name" value="RNase_BN"/>
    <property type="match status" value="1"/>
</dbReference>
<comment type="caution">
    <text evidence="6">The sequence shown here is derived from an EMBL/GenBank/DDBJ whole genome shotgun (WGS) entry which is preliminary data.</text>
</comment>
<evidence type="ECO:0000313" key="6">
    <source>
        <dbReference type="EMBL" id="MTB93477.1"/>
    </source>
</evidence>
<evidence type="ECO:0000256" key="4">
    <source>
        <dbReference type="ARBA" id="ARBA00022989"/>
    </source>
</evidence>
<sequence>MTTARTVPVTTEMDGDELDAEDAWHLARHHGLRRVAVDSFVRFRYGDGFTNSRALALQACLAVVPFLLALTGLTADLDEERLAQVVALTVQQVSPGHGGGDALAGAVAGGDSSEDAGEVALVLGLLVSLASMATAMGQVERGTNRIYGIRRDRPALAKYGRAAVLTAVLAVPVGLGFLLLVAGGAFGDAMVEVYGWSEAAERTWDVARWPLGIGLLVVTIAVLLDHAPRRRQPALSWLALGSATAVAVSLLAAAGLAAYVRLSGSFGETYGPLAGIMALLLWSWLSATGLFYGTAVCAQLEAYRAGEPEPAYDDPGRPHGRAVRDL</sequence>
<evidence type="ECO:0000256" key="3">
    <source>
        <dbReference type="ARBA" id="ARBA00022692"/>
    </source>
</evidence>
<accession>A0A6I3IWP3</accession>
<name>A0A6I3IWP3_9ACTN</name>
<comment type="subcellular location">
    <subcellularLocation>
        <location evidence="1">Cell membrane</location>
        <topology evidence="1">Multi-pass membrane protein</topology>
    </subcellularLocation>
</comment>
<protein>
    <submittedName>
        <fullName evidence="6">Uncharacterized protein</fullName>
    </submittedName>
</protein>
<proteinExistence type="predicted"/>
<dbReference type="PANTHER" id="PTHR30213:SF0">
    <property type="entry name" value="UPF0761 MEMBRANE PROTEIN YIHY"/>
    <property type="match status" value="1"/>
</dbReference>
<organism evidence="6 7">
    <name type="scientific">Nocardioides marmotae</name>
    <dbReference type="NCBI Taxonomy" id="2663857"/>
    <lineage>
        <taxon>Bacteria</taxon>
        <taxon>Bacillati</taxon>
        <taxon>Actinomycetota</taxon>
        <taxon>Actinomycetes</taxon>
        <taxon>Propionibacteriales</taxon>
        <taxon>Nocardioidaceae</taxon>
        <taxon>Nocardioides</taxon>
    </lineage>
</organism>
<evidence type="ECO:0000256" key="1">
    <source>
        <dbReference type="ARBA" id="ARBA00004651"/>
    </source>
</evidence>
<keyword evidence="7" id="KW-1185">Reference proteome</keyword>
<keyword evidence="5" id="KW-0472">Membrane</keyword>
<reference evidence="6 7" key="1">
    <citation type="submission" date="2019-10" db="EMBL/GenBank/DDBJ databases">
        <title>Nocardioides novel species isolated from the excrement of Marmot.</title>
        <authorList>
            <person name="Zhang G."/>
        </authorList>
    </citation>
    <scope>NUCLEOTIDE SEQUENCE [LARGE SCALE GENOMIC DNA]</scope>
    <source>
        <strain evidence="7">zg-579</strain>
    </source>
</reference>
<keyword evidence="4" id="KW-1133">Transmembrane helix</keyword>
<evidence type="ECO:0000313" key="7">
    <source>
        <dbReference type="Proteomes" id="UP000433406"/>
    </source>
</evidence>
<dbReference type="GO" id="GO:0005886">
    <property type="term" value="C:plasma membrane"/>
    <property type="evidence" value="ECO:0007669"/>
    <property type="project" value="UniProtKB-SubCell"/>
</dbReference>
<dbReference type="Pfam" id="PF03631">
    <property type="entry name" value="Virul_fac_BrkB"/>
    <property type="match status" value="1"/>
</dbReference>
<gene>
    <name evidence="6" type="ORF">GGQ22_00130</name>
</gene>
<keyword evidence="2" id="KW-1003">Cell membrane</keyword>
<keyword evidence="3" id="KW-0812">Transmembrane</keyword>
<evidence type="ECO:0000256" key="2">
    <source>
        <dbReference type="ARBA" id="ARBA00022475"/>
    </source>
</evidence>